<dbReference type="InterPro" id="IPR036249">
    <property type="entry name" value="Thioredoxin-like_sf"/>
</dbReference>
<dbReference type="InterPro" id="IPR013766">
    <property type="entry name" value="Thioredoxin_domain"/>
</dbReference>
<dbReference type="PANTHER" id="PTHR42852">
    <property type="entry name" value="THIOL:DISULFIDE INTERCHANGE PROTEIN DSBE"/>
    <property type="match status" value="1"/>
</dbReference>
<dbReference type="Proteomes" id="UP000294692">
    <property type="component" value="Unassembled WGS sequence"/>
</dbReference>
<dbReference type="GO" id="GO:0016491">
    <property type="term" value="F:oxidoreductase activity"/>
    <property type="evidence" value="ECO:0007669"/>
    <property type="project" value="InterPro"/>
</dbReference>
<comment type="caution">
    <text evidence="2">The sequence shown here is derived from an EMBL/GenBank/DDBJ whole genome shotgun (WGS) entry which is preliminary data.</text>
</comment>
<reference evidence="2 3" key="1">
    <citation type="submission" date="2019-03" db="EMBL/GenBank/DDBJ databases">
        <title>Genomic Encyclopedia of Type Strains, Phase IV (KMG-IV): sequencing the most valuable type-strain genomes for metagenomic binning, comparative biology and taxonomic classification.</title>
        <authorList>
            <person name="Goeker M."/>
        </authorList>
    </citation>
    <scope>NUCLEOTIDE SEQUENCE [LARGE SCALE GENOMIC DNA]</scope>
    <source>
        <strain evidence="2 3">DSM 100048</strain>
    </source>
</reference>
<evidence type="ECO:0000313" key="3">
    <source>
        <dbReference type="Proteomes" id="UP000294692"/>
    </source>
</evidence>
<organism evidence="2 3">
    <name type="scientific">Paracandidimonas soli</name>
    <dbReference type="NCBI Taxonomy" id="1917182"/>
    <lineage>
        <taxon>Bacteria</taxon>
        <taxon>Pseudomonadati</taxon>
        <taxon>Pseudomonadota</taxon>
        <taxon>Betaproteobacteria</taxon>
        <taxon>Burkholderiales</taxon>
        <taxon>Alcaligenaceae</taxon>
        <taxon>Paracandidimonas</taxon>
    </lineage>
</organism>
<protein>
    <submittedName>
        <fullName evidence="2">Peroxiredoxin</fullName>
    </submittedName>
</protein>
<sequence>MKAKYIAGAVLAAALIGVGVWQISESAPSAPEVPFTTLTGEKFNTSDLKGKVVLVKFWATNCVTCIQQMPDTIKYQQTYGDRGFEVIGVAMQYDPPNYVKNFTETRSLPFKVVIDVNGEIAKAFDNVRLTPTAFLVDKQGNIIRRYVGNYDKTAFVATLEKALAG</sequence>
<name>A0A4R3VBX8_9BURK</name>
<dbReference type="AlphaFoldDB" id="A0A4R3VBX8"/>
<dbReference type="Pfam" id="PF08534">
    <property type="entry name" value="Redoxin"/>
    <property type="match status" value="1"/>
</dbReference>
<gene>
    <name evidence="2" type="ORF">EV686_101264</name>
</gene>
<dbReference type="InterPro" id="IPR050553">
    <property type="entry name" value="Thioredoxin_ResA/DsbE_sf"/>
</dbReference>
<feature type="domain" description="Thioredoxin" evidence="1">
    <location>
        <begin position="24"/>
        <end position="164"/>
    </location>
</feature>
<accession>A0A4R3VBX8</accession>
<keyword evidence="3" id="KW-1185">Reference proteome</keyword>
<evidence type="ECO:0000259" key="1">
    <source>
        <dbReference type="PROSITE" id="PS51352"/>
    </source>
</evidence>
<dbReference type="Gene3D" id="3.40.30.10">
    <property type="entry name" value="Glutaredoxin"/>
    <property type="match status" value="1"/>
</dbReference>
<dbReference type="RefSeq" id="WP_132472682.1">
    <property type="nucleotide sequence ID" value="NZ_JBEBWM010000185.1"/>
</dbReference>
<dbReference type="PANTHER" id="PTHR42852:SF17">
    <property type="entry name" value="THIOREDOXIN-LIKE PROTEIN HI_1115"/>
    <property type="match status" value="1"/>
</dbReference>
<dbReference type="SUPFAM" id="SSF52833">
    <property type="entry name" value="Thioredoxin-like"/>
    <property type="match status" value="1"/>
</dbReference>
<dbReference type="OrthoDB" id="9811352at2"/>
<evidence type="ECO:0000313" key="2">
    <source>
        <dbReference type="EMBL" id="TCV02807.1"/>
    </source>
</evidence>
<dbReference type="PROSITE" id="PS51352">
    <property type="entry name" value="THIOREDOXIN_2"/>
    <property type="match status" value="1"/>
</dbReference>
<dbReference type="EMBL" id="SMBX01000001">
    <property type="protein sequence ID" value="TCV02807.1"/>
    <property type="molecule type" value="Genomic_DNA"/>
</dbReference>
<dbReference type="InterPro" id="IPR013740">
    <property type="entry name" value="Redoxin"/>
</dbReference>
<dbReference type="CDD" id="cd02966">
    <property type="entry name" value="TlpA_like_family"/>
    <property type="match status" value="1"/>
</dbReference>
<proteinExistence type="predicted"/>